<gene>
    <name evidence="2" type="ORF">HK099_005404</name>
</gene>
<dbReference type="Proteomes" id="UP001211065">
    <property type="component" value="Unassembled WGS sequence"/>
</dbReference>
<organism evidence="2 3">
    <name type="scientific">Clydaea vesicula</name>
    <dbReference type="NCBI Taxonomy" id="447962"/>
    <lineage>
        <taxon>Eukaryota</taxon>
        <taxon>Fungi</taxon>
        <taxon>Fungi incertae sedis</taxon>
        <taxon>Chytridiomycota</taxon>
        <taxon>Chytridiomycota incertae sedis</taxon>
        <taxon>Chytridiomycetes</taxon>
        <taxon>Lobulomycetales</taxon>
        <taxon>Lobulomycetaceae</taxon>
        <taxon>Clydaea</taxon>
    </lineage>
</organism>
<feature type="transmembrane region" description="Helical" evidence="1">
    <location>
        <begin position="61"/>
        <end position="79"/>
    </location>
</feature>
<keyword evidence="3" id="KW-1185">Reference proteome</keyword>
<keyword evidence="1" id="KW-0812">Transmembrane</keyword>
<dbReference type="EMBL" id="JADGJW010000042">
    <property type="protein sequence ID" value="KAJ3226178.1"/>
    <property type="molecule type" value="Genomic_DNA"/>
</dbReference>
<keyword evidence="1" id="KW-1133">Transmembrane helix</keyword>
<keyword evidence="1" id="KW-0472">Membrane</keyword>
<comment type="caution">
    <text evidence="2">The sequence shown here is derived from an EMBL/GenBank/DDBJ whole genome shotgun (WGS) entry which is preliminary data.</text>
</comment>
<proteinExistence type="predicted"/>
<feature type="transmembrane region" description="Helical" evidence="1">
    <location>
        <begin position="21"/>
        <end position="41"/>
    </location>
</feature>
<sequence>MKPRVQLRNNSENTSNLCYPIPVLTSTTLIVYLIVWMYSIFFNKIDFVENVFVPDSPRIPIQSLAVDFVGIIFLLFPRFSKIKFIEKNLFKMIFLLSVVHLLINAREIMIFSTLPSHNEVTVTSMVQESSRLENSINGTKFNLESKIKILNFHILNLEEKEEDLNYYLIEKLKNLEFKEKFQIESNLNCITQQKSTSDRNFVAVGSCFHQIKKRIKENESFKLELNFITRLIQILLIMLYKLRHLQNVDERRCSRRYDLISQDINDGNLDLDGNIYLIIQFKMIIFQFGLKNFFFRFKIPKVLKINVFYINPNSDINASALEEEPLPLYTPRYTPST</sequence>
<accession>A0AAD5XYD3</accession>
<reference evidence="2" key="1">
    <citation type="submission" date="2020-05" db="EMBL/GenBank/DDBJ databases">
        <title>Phylogenomic resolution of chytrid fungi.</title>
        <authorList>
            <person name="Stajich J.E."/>
            <person name="Amses K."/>
            <person name="Simmons R."/>
            <person name="Seto K."/>
            <person name="Myers J."/>
            <person name="Bonds A."/>
            <person name="Quandt C.A."/>
            <person name="Barry K."/>
            <person name="Liu P."/>
            <person name="Grigoriev I."/>
            <person name="Longcore J.E."/>
            <person name="James T.Y."/>
        </authorList>
    </citation>
    <scope>NUCLEOTIDE SEQUENCE</scope>
    <source>
        <strain evidence="2">JEL0476</strain>
    </source>
</reference>
<dbReference type="AlphaFoldDB" id="A0AAD5XYD3"/>
<protein>
    <submittedName>
        <fullName evidence="2">Uncharacterized protein</fullName>
    </submittedName>
</protein>
<name>A0AAD5XYD3_9FUNG</name>
<evidence type="ECO:0000313" key="2">
    <source>
        <dbReference type="EMBL" id="KAJ3226178.1"/>
    </source>
</evidence>
<evidence type="ECO:0000313" key="3">
    <source>
        <dbReference type="Proteomes" id="UP001211065"/>
    </source>
</evidence>
<evidence type="ECO:0000256" key="1">
    <source>
        <dbReference type="SAM" id="Phobius"/>
    </source>
</evidence>